<keyword evidence="1" id="KW-0812">Transmembrane</keyword>
<sequence>MNTQTKPNKLLDQIKRYWLNIISGLLVCIGGGLFISEWDMPKVNAKAISEISTHAKLNTQSILNLEKISEQRFNDLIIHQDELRKGMEQRLDILYDLQKRQMNQIDELKDLLINKD</sequence>
<proteinExistence type="predicted"/>
<evidence type="ECO:0000313" key="3">
    <source>
        <dbReference type="EMBL" id="QJA79476.1"/>
    </source>
</evidence>
<keyword evidence="1" id="KW-0472">Membrane</keyword>
<keyword evidence="1" id="KW-1133">Transmembrane helix</keyword>
<accession>A0A6M3ITU2</accession>
<gene>
    <name evidence="3" type="ORF">MM415A00871_0002</name>
    <name evidence="2" type="ORF">MM415B01048_0032</name>
</gene>
<organism evidence="2">
    <name type="scientific">viral metagenome</name>
    <dbReference type="NCBI Taxonomy" id="1070528"/>
    <lineage>
        <taxon>unclassified sequences</taxon>
        <taxon>metagenomes</taxon>
        <taxon>organismal metagenomes</taxon>
    </lineage>
</organism>
<feature type="transmembrane region" description="Helical" evidence="1">
    <location>
        <begin position="17"/>
        <end position="36"/>
    </location>
</feature>
<evidence type="ECO:0000256" key="1">
    <source>
        <dbReference type="SAM" id="Phobius"/>
    </source>
</evidence>
<dbReference type="EMBL" id="MT141421">
    <property type="protein sequence ID" value="QJA60824.1"/>
    <property type="molecule type" value="Genomic_DNA"/>
</dbReference>
<reference evidence="2" key="1">
    <citation type="submission" date="2020-03" db="EMBL/GenBank/DDBJ databases">
        <title>The deep terrestrial virosphere.</title>
        <authorList>
            <person name="Holmfeldt K."/>
            <person name="Nilsson E."/>
            <person name="Simone D."/>
            <person name="Lopez-Fernandez M."/>
            <person name="Wu X."/>
            <person name="de Brujin I."/>
            <person name="Lundin D."/>
            <person name="Andersson A."/>
            <person name="Bertilsson S."/>
            <person name="Dopson M."/>
        </authorList>
    </citation>
    <scope>NUCLEOTIDE SEQUENCE</scope>
    <source>
        <strain evidence="3">MM415A00871</strain>
        <strain evidence="2">MM415B01048</strain>
    </source>
</reference>
<protein>
    <submittedName>
        <fullName evidence="2">Uncharacterized protein</fullName>
    </submittedName>
</protein>
<dbReference type="AlphaFoldDB" id="A0A6M3ITU2"/>
<evidence type="ECO:0000313" key="2">
    <source>
        <dbReference type="EMBL" id="QJA60824.1"/>
    </source>
</evidence>
<name>A0A6M3ITU2_9ZZZZ</name>
<dbReference type="EMBL" id="MT142383">
    <property type="protein sequence ID" value="QJA79476.1"/>
    <property type="molecule type" value="Genomic_DNA"/>
</dbReference>